<evidence type="ECO:0000256" key="5">
    <source>
        <dbReference type="ARBA" id="ARBA00025466"/>
    </source>
</evidence>
<evidence type="ECO:0000256" key="1">
    <source>
        <dbReference type="ARBA" id="ARBA00011764"/>
    </source>
</evidence>
<evidence type="ECO:0000313" key="11">
    <source>
        <dbReference type="RefSeq" id="XP_026744828.1"/>
    </source>
</evidence>
<dbReference type="PANTHER" id="PTHR23098:SF16">
    <property type="entry name" value="REGULATORY PROTEIN ZESTE"/>
    <property type="match status" value="1"/>
</dbReference>
<dbReference type="RefSeq" id="XP_026745851.1">
    <property type="nucleotide sequence ID" value="XM_026890050.1"/>
</dbReference>
<dbReference type="Proteomes" id="UP000322000">
    <property type="component" value="Chromosome 3"/>
</dbReference>
<organism evidence="9 12">
    <name type="scientific">Trichoplusia ni</name>
    <name type="common">Cabbage looper</name>
    <dbReference type="NCBI Taxonomy" id="7111"/>
    <lineage>
        <taxon>Eukaryota</taxon>
        <taxon>Metazoa</taxon>
        <taxon>Ecdysozoa</taxon>
        <taxon>Arthropoda</taxon>
        <taxon>Hexapoda</taxon>
        <taxon>Insecta</taxon>
        <taxon>Pterygota</taxon>
        <taxon>Neoptera</taxon>
        <taxon>Endopterygota</taxon>
        <taxon>Lepidoptera</taxon>
        <taxon>Glossata</taxon>
        <taxon>Ditrysia</taxon>
        <taxon>Noctuoidea</taxon>
        <taxon>Noctuidae</taxon>
        <taxon>Plusiinae</taxon>
        <taxon>Trichoplusia</taxon>
    </lineage>
</organism>
<dbReference type="PANTHER" id="PTHR23098">
    <property type="entry name" value="AGAP001331-PA-RELATED"/>
    <property type="match status" value="1"/>
</dbReference>
<feature type="region of interest" description="Disordered" evidence="6">
    <location>
        <begin position="220"/>
        <end position="275"/>
    </location>
</feature>
<reference evidence="10 11" key="1">
    <citation type="submission" date="2025-04" db="UniProtKB">
        <authorList>
            <consortium name="RefSeq"/>
        </authorList>
    </citation>
    <scope>IDENTIFICATION</scope>
</reference>
<evidence type="ECO:0000256" key="3">
    <source>
        <dbReference type="ARBA" id="ARBA00023015"/>
    </source>
</evidence>
<sequence length="370" mass="41631">MKVKNMFTKNMLIGHDWFKKYSNTWVFYEQTLFLFEFFLLVYYRNSNMESRARASPEQFSAILEFMESHGDISWPQQGPQGRIKADRLWHELVQSLNSMGGGVVKPLDKWKKVWADWKTKTKKKALTMRREASGTGGGPSSRLTLTPLEDRVLGIMGLTAVVGQPGIDERGFDAPPSTDTLMPATGEAVQNNMSTQDSSPSVAPLSLPQPSFEFIFGPTPSTPMVVEPGPEPAPSIPPTTSPPVTASRGAPRRRRRPAGHSPASSLATSTPHRRGVFRARTRRIQTPFERATSEFVAIEQRRLQLEESREEKHHHREMERLRLESRRLDIQESMINILSRLSSSVDHLTNVLPLLTRSSSLPSTEIISDV</sequence>
<evidence type="ECO:0000256" key="7">
    <source>
        <dbReference type="SAM" id="Phobius"/>
    </source>
</evidence>
<dbReference type="RefSeq" id="XP_026744828.1">
    <property type="nucleotide sequence ID" value="XM_026889027.1"/>
</dbReference>
<dbReference type="Proteomes" id="UP000322000">
    <property type="component" value="Chromosome 13"/>
</dbReference>
<dbReference type="KEGG" id="tnl:113500092"/>
<dbReference type="KEGG" id="tnl:113507188"/>
<evidence type="ECO:0000259" key="8">
    <source>
        <dbReference type="Pfam" id="PF13873"/>
    </source>
</evidence>
<gene>
    <name evidence="12" type="primary">LOC113507188</name>
    <name evidence="10" type="synonym">LOC113500092</name>
    <name evidence="11" type="synonym">LOC113506176</name>
</gene>
<evidence type="ECO:0000256" key="6">
    <source>
        <dbReference type="SAM" id="MobiDB-lite"/>
    </source>
</evidence>
<dbReference type="Pfam" id="PF13873">
    <property type="entry name" value="Myb_DNA-bind_5"/>
    <property type="match status" value="1"/>
</dbReference>
<keyword evidence="9" id="KW-1185">Reference proteome</keyword>
<accession>A0A7E5X096</accession>
<evidence type="ECO:0000313" key="12">
    <source>
        <dbReference type="RefSeq" id="XP_026745851.1"/>
    </source>
</evidence>
<feature type="compositionally biased region" description="Pro residues" evidence="6">
    <location>
        <begin position="229"/>
        <end position="241"/>
    </location>
</feature>
<keyword evidence="4" id="KW-0804">Transcription</keyword>
<dbReference type="KEGG" id="tnl:113506176"/>
<keyword evidence="7" id="KW-0812">Transmembrane</keyword>
<dbReference type="GO" id="GO:0005634">
    <property type="term" value="C:nucleus"/>
    <property type="evidence" value="ECO:0007669"/>
    <property type="project" value="TreeGrafter"/>
</dbReference>
<dbReference type="RefSeq" id="XP_026736566.1">
    <property type="nucleotide sequence ID" value="XM_026880765.1"/>
</dbReference>
<dbReference type="GeneID" id="113507188"/>
<comment type="subunit">
    <text evidence="1">Self-associates forming complexes of several hundred monomers.</text>
</comment>
<evidence type="ECO:0000256" key="2">
    <source>
        <dbReference type="ARBA" id="ARBA00016807"/>
    </source>
</evidence>
<evidence type="ECO:0000313" key="10">
    <source>
        <dbReference type="RefSeq" id="XP_026736566.1"/>
    </source>
</evidence>
<dbReference type="InterPro" id="IPR028002">
    <property type="entry name" value="Myb_DNA-bind_5"/>
</dbReference>
<keyword evidence="3" id="KW-0805">Transcription regulation</keyword>
<protein>
    <recommendedName>
        <fullName evidence="2">Regulatory protein zeste</fullName>
    </recommendedName>
</protein>
<proteinExistence type="predicted"/>
<name>A0A7E5X096_TRINI</name>
<comment type="function">
    <text evidence="5">Involved in transvection phenomena (= synapsis-dependent gene expression), where the synaptic pairing of chromosomes carrying genes with which zeste interacts influences the expression of these genes. Zeste binds to DNA and stimulates transcription from a nearby promoter.</text>
</comment>
<evidence type="ECO:0000313" key="9">
    <source>
        <dbReference type="Proteomes" id="UP000322000"/>
    </source>
</evidence>
<feature type="region of interest" description="Disordered" evidence="6">
    <location>
        <begin position="125"/>
        <end position="144"/>
    </location>
</feature>
<feature type="transmembrane region" description="Helical" evidence="7">
    <location>
        <begin position="25"/>
        <end position="43"/>
    </location>
</feature>
<evidence type="ECO:0000256" key="4">
    <source>
        <dbReference type="ARBA" id="ARBA00023163"/>
    </source>
</evidence>
<dbReference type="AlphaFoldDB" id="A0A7E5X096"/>
<dbReference type="OrthoDB" id="6437871at2759"/>
<keyword evidence="7" id="KW-0472">Membrane</keyword>
<keyword evidence="7" id="KW-1133">Transmembrane helix</keyword>
<feature type="domain" description="Myb/SANT-like DNA-binding" evidence="8">
    <location>
        <begin position="86"/>
        <end position="125"/>
    </location>
</feature>